<keyword evidence="3 7" id="KW-0813">Transport</keyword>
<keyword evidence="11" id="KW-1185">Reference proteome</keyword>
<proteinExistence type="inferred from homology"/>
<feature type="compositionally biased region" description="Basic residues" evidence="8">
    <location>
        <begin position="724"/>
        <end position="734"/>
    </location>
</feature>
<dbReference type="Gene3D" id="1.25.10.10">
    <property type="entry name" value="Leucine-rich Repeat Variant"/>
    <property type="match status" value="1"/>
</dbReference>
<dbReference type="GO" id="GO:0010008">
    <property type="term" value="C:endosome membrane"/>
    <property type="evidence" value="ECO:0007669"/>
    <property type="project" value="TreeGrafter"/>
</dbReference>
<dbReference type="EMBL" id="ML145093">
    <property type="protein sequence ID" value="TBU62535.1"/>
    <property type="molecule type" value="Genomic_DNA"/>
</dbReference>
<dbReference type="SUPFAM" id="SSF48371">
    <property type="entry name" value="ARM repeat"/>
    <property type="match status" value="1"/>
</dbReference>
<keyword evidence="4" id="KW-0677">Repeat</keyword>
<feature type="compositionally biased region" description="Polar residues" evidence="8">
    <location>
        <begin position="611"/>
        <end position="623"/>
    </location>
</feature>
<organism evidence="10 11">
    <name type="scientific">Dichomitus squalens</name>
    <dbReference type="NCBI Taxonomy" id="114155"/>
    <lineage>
        <taxon>Eukaryota</taxon>
        <taxon>Fungi</taxon>
        <taxon>Dikarya</taxon>
        <taxon>Basidiomycota</taxon>
        <taxon>Agaricomycotina</taxon>
        <taxon>Agaricomycetes</taxon>
        <taxon>Polyporales</taxon>
        <taxon>Polyporaceae</taxon>
        <taxon>Dichomitus</taxon>
    </lineage>
</organism>
<dbReference type="GO" id="GO:0006896">
    <property type="term" value="P:Golgi to vacuole transport"/>
    <property type="evidence" value="ECO:0007669"/>
    <property type="project" value="TreeGrafter"/>
</dbReference>
<dbReference type="PANTHER" id="PTHR22781:SF12">
    <property type="entry name" value="AP-3 COMPLEX SUBUNIT DELTA-1"/>
    <property type="match status" value="1"/>
</dbReference>
<dbReference type="InterPro" id="IPR017105">
    <property type="entry name" value="AP3_complex_dsu"/>
</dbReference>
<evidence type="ECO:0000256" key="8">
    <source>
        <dbReference type="SAM" id="MobiDB-lite"/>
    </source>
</evidence>
<evidence type="ECO:0000259" key="9">
    <source>
        <dbReference type="Pfam" id="PF01602"/>
    </source>
</evidence>
<dbReference type="InterPro" id="IPR011989">
    <property type="entry name" value="ARM-like"/>
</dbReference>
<feature type="compositionally biased region" description="Polar residues" evidence="8">
    <location>
        <begin position="872"/>
        <end position="888"/>
    </location>
</feature>
<dbReference type="GO" id="GO:0005794">
    <property type="term" value="C:Golgi apparatus"/>
    <property type="evidence" value="ECO:0007669"/>
    <property type="project" value="UniProtKB-SubCell"/>
</dbReference>
<comment type="subcellular location">
    <subcellularLocation>
        <location evidence="1">Endomembrane system</location>
    </subcellularLocation>
    <subcellularLocation>
        <location evidence="7">Golgi apparatus</location>
    </subcellularLocation>
</comment>
<comment type="subunit">
    <text evidence="7">Adaptor protein complex 3 (AP-3) is a heterotetramer.</text>
</comment>
<gene>
    <name evidence="10" type="ORF">BD310DRAFT_986536</name>
</gene>
<dbReference type="PANTHER" id="PTHR22781">
    <property type="entry name" value="DELTA ADAPTIN-RELATED"/>
    <property type="match status" value="1"/>
</dbReference>
<dbReference type="InterPro" id="IPR016024">
    <property type="entry name" value="ARM-type_fold"/>
</dbReference>
<comment type="similarity">
    <text evidence="2 7">Belongs to the adaptor complexes large subunit family.</text>
</comment>
<evidence type="ECO:0000256" key="6">
    <source>
        <dbReference type="ARBA" id="ARBA00023136"/>
    </source>
</evidence>
<dbReference type="Pfam" id="PF01602">
    <property type="entry name" value="Adaptin_N"/>
    <property type="match status" value="1"/>
</dbReference>
<dbReference type="STRING" id="114155.A0A4Q9Q5H5"/>
<dbReference type="PIRSF" id="PIRSF037092">
    <property type="entry name" value="AP3_complex_delta"/>
    <property type="match status" value="1"/>
</dbReference>
<protein>
    <recommendedName>
        <fullName evidence="7">AP-3 complex subunit delta</fullName>
    </recommendedName>
</protein>
<comment type="function">
    <text evidence="7">Part of the AP-3 complex, an adaptor-related complex which is not clathrin-associated. The complex is associated with the Golgi region as well as more peripheral structures. It facilitates the budding of vesicles from the Golgi membrane.</text>
</comment>
<name>A0A4Q9Q5H5_9APHY</name>
<evidence type="ECO:0000256" key="5">
    <source>
        <dbReference type="ARBA" id="ARBA00022927"/>
    </source>
</evidence>
<dbReference type="AlphaFoldDB" id="A0A4Q9Q5H5"/>
<feature type="region of interest" description="Disordered" evidence="8">
    <location>
        <begin position="695"/>
        <end position="773"/>
    </location>
</feature>
<sequence>MWERTLQDLIRGLRANKKDESKFIAQAVDEIRTETRSKDMEIKAAAVLKLTYLHMLGYDMSWASFHVVEVMSAPRIHLKTIGYLAAAQSFQQDTDVLMLTTNLLKKDLGSRPEEVAIALNGLSHIVTPELARDLSPELVAMLNHSRPHIRKRAVLAMYKVVTKYPDILPSSMSRLRDKLDDPDPGVVAATVNVLCELAPQSPRDYLPLAPQLFHLLTTSSNNWMLIKIIKLFGTLTPYEPRLVKKLQPPITDLISTTSAISLLYECVRTCIIGGMLLGHAGNALARTCVTKLAGFLQDADQNLKYIALLAMVKIVPTHPELVAEYQDMILSSVNDEDISIRMRALDLVSAMVSRHNLQPIVQHLLSHLVKTESVALPSASEALSQFGPSQDIPAARLGGLPSQSPAYRLTLAQRILSLGSQDLYDNVTDFEWYISVLVDLAYVARVSIGAEIREQLVDITGRVRAARRYAVQVMAKLLGDESFLHNASDDGGCPEVLWAAAWICGEYCSELAEPHKLLSSLLQPRILSLPSDIVAVYLHAAMKVFGSWATELADRWDDDDLPRVRGVVDDVVGRLSSIVTHTDIEVQERAAELLQLFTFIRADLSAYKPQPRNTSMYGESSMSPGAEGFGEPSSTASASTSPASEPHFPKSLCLIRPLFGAYELNAVALSAQASLPIPEGLDLEAWIVPFKEDPTPLAGDATDEALEGKKGKKGKRKGGEKGAGKSKRKGKARARGGADDEEDQAVDGNGHDVVVQPVETEEERAERERRKAERLERLRDDPYYLMDDRPPLTKFGATDVESIPVVKLDDLPPLSTAIAPTARLPSLRSTPAPPAQTFVIDKTGEMPEGAARTASAPVSPQPQRPGVRVASPSPSYGTYGNGSRSRSATPLGASVAAPLPSRFPAYDLDADEPRPRTPEAIKVTKVKKKGTTGSGGGGKEKKAKKRTAAKPSESESLAQ</sequence>
<evidence type="ECO:0000256" key="7">
    <source>
        <dbReference type="PIRNR" id="PIRNR037092"/>
    </source>
</evidence>
<feature type="domain" description="Clathrin/coatomer adaptor adaptin-like N-terminal" evidence="9">
    <location>
        <begin position="21"/>
        <end position="597"/>
    </location>
</feature>
<reference evidence="10 11" key="1">
    <citation type="submission" date="2019-01" db="EMBL/GenBank/DDBJ databases">
        <title>Draft genome sequences of three monokaryotic isolates of the white-rot basidiomycete fungus Dichomitus squalens.</title>
        <authorList>
            <consortium name="DOE Joint Genome Institute"/>
            <person name="Lopez S.C."/>
            <person name="Andreopoulos B."/>
            <person name="Pangilinan J."/>
            <person name="Lipzen A."/>
            <person name="Riley R."/>
            <person name="Ahrendt S."/>
            <person name="Ng V."/>
            <person name="Barry K."/>
            <person name="Daum C."/>
            <person name="Grigoriev I.V."/>
            <person name="Hilden K.S."/>
            <person name="Makela M.R."/>
            <person name="de Vries R.P."/>
        </authorList>
    </citation>
    <scope>NUCLEOTIDE SEQUENCE [LARGE SCALE GENOMIC DNA]</scope>
    <source>
        <strain evidence="10 11">CBS 464.89</strain>
    </source>
</reference>
<accession>A0A4Q9Q5H5</accession>
<evidence type="ECO:0000256" key="2">
    <source>
        <dbReference type="ARBA" id="ARBA00006613"/>
    </source>
</evidence>
<evidence type="ECO:0000256" key="4">
    <source>
        <dbReference type="ARBA" id="ARBA00022737"/>
    </source>
</evidence>
<evidence type="ECO:0000313" key="11">
    <source>
        <dbReference type="Proteomes" id="UP000292082"/>
    </source>
</evidence>
<dbReference type="Proteomes" id="UP000292082">
    <property type="component" value="Unassembled WGS sequence"/>
</dbReference>
<feature type="compositionally biased region" description="Low complexity" evidence="8">
    <location>
        <begin position="631"/>
        <end position="646"/>
    </location>
</feature>
<dbReference type="GO" id="GO:0030123">
    <property type="term" value="C:AP-3 adaptor complex"/>
    <property type="evidence" value="ECO:0007669"/>
    <property type="project" value="InterPro"/>
</dbReference>
<evidence type="ECO:0000256" key="1">
    <source>
        <dbReference type="ARBA" id="ARBA00004308"/>
    </source>
</evidence>
<keyword evidence="5 7" id="KW-0653">Protein transport</keyword>
<dbReference type="InterPro" id="IPR002553">
    <property type="entry name" value="Clathrin/coatomer_adapt-like_N"/>
</dbReference>
<feature type="region of interest" description="Disordered" evidence="8">
    <location>
        <begin position="611"/>
        <end position="646"/>
    </location>
</feature>
<evidence type="ECO:0000313" key="10">
    <source>
        <dbReference type="EMBL" id="TBU62535.1"/>
    </source>
</evidence>
<keyword evidence="6" id="KW-0472">Membrane</keyword>
<dbReference type="GO" id="GO:0006623">
    <property type="term" value="P:protein targeting to vacuole"/>
    <property type="evidence" value="ECO:0007669"/>
    <property type="project" value="TreeGrafter"/>
</dbReference>
<feature type="region of interest" description="Disordered" evidence="8">
    <location>
        <begin position="845"/>
        <end position="959"/>
    </location>
</feature>
<feature type="compositionally biased region" description="Basic and acidic residues" evidence="8">
    <location>
        <begin position="764"/>
        <end position="773"/>
    </location>
</feature>
<evidence type="ECO:0000256" key="3">
    <source>
        <dbReference type="ARBA" id="ARBA00022448"/>
    </source>
</evidence>
<keyword evidence="7" id="KW-0333">Golgi apparatus</keyword>